<keyword evidence="4" id="KW-0934">Plastid</keyword>
<sequence>MFFEAYPSERLTLWRAFSRWRGVGLYRASVLLLRTRLGLRKSARLKKTAKLKRISRVLRKINFCLRDKWRLAQKKHIQYLKETRLIRILRSEKGLPVRGQKTKNNHRTTRKKLNF</sequence>
<dbReference type="AlphaFoldDB" id="D9IXK5"/>
<gene>
    <name evidence="4" type="primary">rps13</name>
</gene>
<accession>D9IXK5</accession>
<dbReference type="PIRSF" id="PIRSF002134">
    <property type="entry name" value="Ribosomal_S13"/>
    <property type="match status" value="1"/>
</dbReference>
<keyword evidence="3" id="KW-0687">Ribonucleoprotein</keyword>
<dbReference type="RefSeq" id="YP_003795291.2">
    <property type="nucleotide sequence ID" value="NC_014340.2"/>
</dbReference>
<protein>
    <submittedName>
        <fullName evidence="4">Ribosomal protein S13</fullName>
    </submittedName>
</protein>
<dbReference type="SUPFAM" id="SSF46946">
    <property type="entry name" value="S13-like H2TH domain"/>
    <property type="match status" value="1"/>
</dbReference>
<evidence type="ECO:0000256" key="2">
    <source>
        <dbReference type="ARBA" id="ARBA00022980"/>
    </source>
</evidence>
<keyword evidence="2 4" id="KW-0689">Ribosomal protein</keyword>
<dbReference type="InterPro" id="IPR001892">
    <property type="entry name" value="Ribosomal_uS13"/>
</dbReference>
<dbReference type="InterPro" id="IPR010979">
    <property type="entry name" value="Ribosomal_uS13-like_H2TH"/>
</dbReference>
<geneLocation type="chloroplast" evidence="4"/>
<keyword evidence="4" id="KW-0150">Chloroplast</keyword>
<dbReference type="InterPro" id="IPR027437">
    <property type="entry name" value="Rbsml_uS13_C"/>
</dbReference>
<dbReference type="GeneID" id="9480928"/>
<proteinExistence type="inferred from homology"/>
<name>D9IXK5_9ALVE</name>
<dbReference type="GO" id="GO:1990904">
    <property type="term" value="C:ribonucleoprotein complex"/>
    <property type="evidence" value="ECO:0007669"/>
    <property type="project" value="UniProtKB-KW"/>
</dbReference>
<organism evidence="4">
    <name type="scientific">Chromera velia</name>
    <dbReference type="NCBI Taxonomy" id="505693"/>
    <lineage>
        <taxon>Eukaryota</taxon>
        <taxon>Sar</taxon>
        <taxon>Alveolata</taxon>
        <taxon>Colpodellida</taxon>
        <taxon>Chromeraceae</taxon>
        <taxon>Chromera</taxon>
    </lineage>
</organism>
<reference evidence="4" key="1">
    <citation type="journal article" date="2010" name="Proc. Natl. Acad. Sci. U.S.A.">
        <title>A common red algal origin of the apicomplexan, dinoflagellate, and heterokont plastids.</title>
        <authorList>
            <person name="Janouskovec J."/>
            <person name="Horak A."/>
            <person name="Obornik M."/>
            <person name="Lukes J."/>
            <person name="Keeling P.J."/>
        </authorList>
    </citation>
    <scope>NUCLEOTIDE SEQUENCE</scope>
    <source>
        <strain evidence="4">CCMP2878</strain>
    </source>
</reference>
<evidence type="ECO:0000313" key="4">
    <source>
        <dbReference type="EMBL" id="ADJ66533.2"/>
    </source>
</evidence>
<dbReference type="GO" id="GO:0003723">
    <property type="term" value="F:RNA binding"/>
    <property type="evidence" value="ECO:0007669"/>
    <property type="project" value="InterPro"/>
</dbReference>
<dbReference type="PROSITE" id="PS50159">
    <property type="entry name" value="RIBOSOMAL_S13_2"/>
    <property type="match status" value="1"/>
</dbReference>
<dbReference type="GO" id="GO:0006412">
    <property type="term" value="P:translation"/>
    <property type="evidence" value="ECO:0007669"/>
    <property type="project" value="InterPro"/>
</dbReference>
<dbReference type="GO" id="GO:0003735">
    <property type="term" value="F:structural constituent of ribosome"/>
    <property type="evidence" value="ECO:0007669"/>
    <property type="project" value="InterPro"/>
</dbReference>
<dbReference type="EMBL" id="HM222967">
    <property type="protein sequence ID" value="ADJ66533.2"/>
    <property type="molecule type" value="Genomic_DNA"/>
</dbReference>
<reference evidence="4" key="2">
    <citation type="submission" date="2013-03" db="EMBL/GenBank/DDBJ databases">
        <title>Split photosystem protein, linear topology, and growth of structural complexity in the recombination-driven plastid genome of Chromera velia.</title>
        <authorList>
            <person name="Janouskovec J."/>
            <person name="Sobotka R."/>
            <person name="Lai D.-H."/>
            <person name="Flegontov P."/>
            <person name="Konik P."/>
            <person name="Komenda J."/>
            <person name="Ali S."/>
            <person name="Prasil O."/>
            <person name="Pain A."/>
            <person name="Obornik M."/>
            <person name="Lukes J."/>
            <person name="Keeling P.J."/>
        </authorList>
    </citation>
    <scope>NUCLEOTIDE SEQUENCE</scope>
    <source>
        <strain evidence="4">CCMP2878</strain>
    </source>
</reference>
<evidence type="ECO:0000256" key="1">
    <source>
        <dbReference type="ARBA" id="ARBA00008080"/>
    </source>
</evidence>
<dbReference type="Gene3D" id="4.10.910.10">
    <property type="entry name" value="30s ribosomal protein s13, domain 2"/>
    <property type="match status" value="1"/>
</dbReference>
<dbReference type="GO" id="GO:0005840">
    <property type="term" value="C:ribosome"/>
    <property type="evidence" value="ECO:0007669"/>
    <property type="project" value="UniProtKB-KW"/>
</dbReference>
<evidence type="ECO:0000256" key="3">
    <source>
        <dbReference type="ARBA" id="ARBA00023274"/>
    </source>
</evidence>
<comment type="similarity">
    <text evidence="1">Belongs to the universal ribosomal protein uS13 family.</text>
</comment>